<feature type="compositionally biased region" description="Polar residues" evidence="13">
    <location>
        <begin position="107"/>
        <end position="116"/>
    </location>
</feature>
<dbReference type="Pfam" id="PF02467">
    <property type="entry name" value="Whib"/>
    <property type="match status" value="1"/>
</dbReference>
<evidence type="ECO:0000256" key="13">
    <source>
        <dbReference type="SAM" id="MobiDB-lite"/>
    </source>
</evidence>
<feature type="domain" description="4Fe-4S Wbl-type" evidence="14">
    <location>
        <begin position="10"/>
        <end position="74"/>
    </location>
</feature>
<dbReference type="PANTHER" id="PTHR38839:SF5">
    <property type="entry name" value="TRANSCRIPTIONAL REGULATOR WHID"/>
    <property type="match status" value="1"/>
</dbReference>
<evidence type="ECO:0000256" key="3">
    <source>
        <dbReference type="ARBA" id="ARBA00022485"/>
    </source>
</evidence>
<dbReference type="HAMAP" id="MF_01479">
    <property type="entry name" value="WhiB"/>
    <property type="match status" value="1"/>
</dbReference>
<keyword evidence="7 12" id="KW-0411">Iron-sulfur</keyword>
<evidence type="ECO:0000256" key="9">
    <source>
        <dbReference type="ARBA" id="ARBA00023125"/>
    </source>
</evidence>
<comment type="PTM">
    <text evidence="12">Upon Fe-S cluster removal intramolecular disulfide bonds are formed.</text>
</comment>
<accession>A0ABP5GP15</accession>
<evidence type="ECO:0000256" key="5">
    <source>
        <dbReference type="ARBA" id="ARBA00022723"/>
    </source>
</evidence>
<gene>
    <name evidence="12" type="primary">whiB</name>
    <name evidence="15" type="ORF">GCM10009839_70430</name>
</gene>
<dbReference type="PROSITE" id="PS51674">
    <property type="entry name" value="4FE4S_WBL"/>
    <property type="match status" value="1"/>
</dbReference>
<evidence type="ECO:0000256" key="4">
    <source>
        <dbReference type="ARBA" id="ARBA00022490"/>
    </source>
</evidence>
<evidence type="ECO:0000256" key="1">
    <source>
        <dbReference type="ARBA" id="ARBA00004496"/>
    </source>
</evidence>
<evidence type="ECO:0000259" key="14">
    <source>
        <dbReference type="PROSITE" id="PS51674"/>
    </source>
</evidence>
<evidence type="ECO:0000256" key="7">
    <source>
        <dbReference type="ARBA" id="ARBA00023014"/>
    </source>
</evidence>
<dbReference type="EMBL" id="BAAAQN010000055">
    <property type="protein sequence ID" value="GAA2052769.1"/>
    <property type="molecule type" value="Genomic_DNA"/>
</dbReference>
<keyword evidence="8 12" id="KW-0805">Transcription regulation</keyword>
<comment type="similarity">
    <text evidence="2 12">Belongs to the WhiB family.</text>
</comment>
<keyword evidence="4 12" id="KW-0963">Cytoplasm</keyword>
<protein>
    <recommendedName>
        <fullName evidence="12">Transcriptional regulator WhiB</fullName>
    </recommendedName>
</protein>
<feature type="region of interest" description="Disordered" evidence="13">
    <location>
        <begin position="75"/>
        <end position="123"/>
    </location>
</feature>
<organism evidence="15 16">
    <name type="scientific">Catenulispora yoronensis</name>
    <dbReference type="NCBI Taxonomy" id="450799"/>
    <lineage>
        <taxon>Bacteria</taxon>
        <taxon>Bacillati</taxon>
        <taxon>Actinomycetota</taxon>
        <taxon>Actinomycetes</taxon>
        <taxon>Catenulisporales</taxon>
        <taxon>Catenulisporaceae</taxon>
        <taxon>Catenulispora</taxon>
    </lineage>
</organism>
<keyword evidence="11 12" id="KW-0804">Transcription</keyword>
<dbReference type="InterPro" id="IPR003482">
    <property type="entry name" value="Whib"/>
</dbReference>
<name>A0ABP5GP15_9ACTN</name>
<feature type="binding site" evidence="12">
    <location>
        <position position="41"/>
    </location>
    <ligand>
        <name>[4Fe-4S] cluster</name>
        <dbReference type="ChEBI" id="CHEBI:49883"/>
    </ligand>
</feature>
<keyword evidence="3 12" id="KW-0004">4Fe-4S</keyword>
<evidence type="ECO:0000256" key="2">
    <source>
        <dbReference type="ARBA" id="ARBA00006597"/>
    </source>
</evidence>
<feature type="binding site" evidence="12">
    <location>
        <position position="44"/>
    </location>
    <ligand>
        <name>[4Fe-4S] cluster</name>
        <dbReference type="ChEBI" id="CHEBI:49883"/>
    </ligand>
</feature>
<feature type="binding site" evidence="12">
    <location>
        <position position="11"/>
    </location>
    <ligand>
        <name>[4Fe-4S] cluster</name>
        <dbReference type="ChEBI" id="CHEBI:49883"/>
    </ligand>
</feature>
<reference evidence="16" key="1">
    <citation type="journal article" date="2019" name="Int. J. Syst. Evol. Microbiol.">
        <title>The Global Catalogue of Microorganisms (GCM) 10K type strain sequencing project: providing services to taxonomists for standard genome sequencing and annotation.</title>
        <authorList>
            <consortium name="The Broad Institute Genomics Platform"/>
            <consortium name="The Broad Institute Genome Sequencing Center for Infectious Disease"/>
            <person name="Wu L."/>
            <person name="Ma J."/>
        </authorList>
    </citation>
    <scope>NUCLEOTIDE SEQUENCE [LARGE SCALE GENOMIC DNA]</scope>
    <source>
        <strain evidence="16">JCM 16014</strain>
    </source>
</reference>
<comment type="caution">
    <text evidence="15">The sequence shown here is derived from an EMBL/GenBank/DDBJ whole genome shotgun (WGS) entry which is preliminary data.</text>
</comment>
<evidence type="ECO:0000256" key="12">
    <source>
        <dbReference type="HAMAP-Rule" id="MF_01479"/>
    </source>
</evidence>
<comment type="cofactor">
    <cofactor evidence="12">
        <name>[4Fe-4S] cluster</name>
        <dbReference type="ChEBI" id="CHEBI:49883"/>
    </cofactor>
    <text evidence="12">Binds 1 [4Fe-4S] cluster per subunit. Following nitrosylation of the [4Fe-4S] cluster binds 1 [4Fe-8(NO)] cluster per subunit.</text>
</comment>
<sequence>MKLGWQERGSCQSGDASAFFAPDSERIREREKREAAAKRVCEECPVRQQCLEHALALPEQFGIWGGLTELERADESRRRRGAAGTGRAPVVVPIRIGSQRDRGFADTQAQAQQPSREGTEVAA</sequence>
<proteinExistence type="inferred from homology"/>
<dbReference type="InterPro" id="IPR034768">
    <property type="entry name" value="4FE4S_WBL"/>
</dbReference>
<comment type="subcellular location">
    <subcellularLocation>
        <location evidence="1 12">Cytoplasm</location>
    </subcellularLocation>
</comment>
<evidence type="ECO:0000256" key="10">
    <source>
        <dbReference type="ARBA" id="ARBA00023157"/>
    </source>
</evidence>
<evidence type="ECO:0000256" key="8">
    <source>
        <dbReference type="ARBA" id="ARBA00023015"/>
    </source>
</evidence>
<evidence type="ECO:0000313" key="15">
    <source>
        <dbReference type="EMBL" id="GAA2052769.1"/>
    </source>
</evidence>
<feature type="binding site" evidence="12">
    <location>
        <position position="50"/>
    </location>
    <ligand>
        <name>[4Fe-4S] cluster</name>
        <dbReference type="ChEBI" id="CHEBI:49883"/>
    </ligand>
</feature>
<keyword evidence="6 12" id="KW-0408">Iron</keyword>
<dbReference type="PANTHER" id="PTHR38839">
    <property type="entry name" value="TRANSCRIPTIONAL REGULATOR WHID-RELATED"/>
    <property type="match status" value="1"/>
</dbReference>
<evidence type="ECO:0000256" key="11">
    <source>
        <dbReference type="ARBA" id="ARBA00023163"/>
    </source>
</evidence>
<evidence type="ECO:0000256" key="6">
    <source>
        <dbReference type="ARBA" id="ARBA00023004"/>
    </source>
</evidence>
<comment type="PTM">
    <text evidence="12">The Fe-S cluster can be nitrosylated by nitric oxide (NO).</text>
</comment>
<comment type="function">
    <text evidence="12">Acts as a transcriptional regulator. Probably redox-responsive. The apo- but not holo-form probably binds DNA.</text>
</comment>
<keyword evidence="5 12" id="KW-0479">Metal-binding</keyword>
<keyword evidence="9 12" id="KW-0238">DNA-binding</keyword>
<dbReference type="Proteomes" id="UP001500751">
    <property type="component" value="Unassembled WGS sequence"/>
</dbReference>
<evidence type="ECO:0000313" key="16">
    <source>
        <dbReference type="Proteomes" id="UP001500751"/>
    </source>
</evidence>
<keyword evidence="16" id="KW-1185">Reference proteome</keyword>
<keyword evidence="10 12" id="KW-1015">Disulfide bond</keyword>